<protein>
    <submittedName>
        <fullName evidence="2">Uncharacterized protein</fullName>
    </submittedName>
</protein>
<keyword evidence="1" id="KW-0472">Membrane</keyword>
<feature type="transmembrane region" description="Helical" evidence="1">
    <location>
        <begin position="12"/>
        <end position="30"/>
    </location>
</feature>
<evidence type="ECO:0000313" key="2">
    <source>
        <dbReference type="EMBL" id="OQX03613.1"/>
    </source>
</evidence>
<sequence>MFSSKQDIISGFSKYFLFGVMIVAVLGSVYPMKLTANQEIGFSGATGVLSAIFIIVLLVERTTELIIRYRRNAGKEDLKHQIVLLTQQKENVPAEQQLVIETRLQQLKMDLFSYQNITMREAWFLSFCISVLICIAGVGILGELFELNRECVVNNGFDFITLRAQIFIFRLVDIVLTASLISGGTNIFHQLLKAAEEFSTQLRAKK</sequence>
<dbReference type="AlphaFoldDB" id="A0A1Y1QEI9"/>
<name>A0A1Y1QEI9_9GAMM</name>
<dbReference type="EMBL" id="MTEJ01000394">
    <property type="protein sequence ID" value="OQX03613.1"/>
    <property type="molecule type" value="Genomic_DNA"/>
</dbReference>
<evidence type="ECO:0000313" key="3">
    <source>
        <dbReference type="Proteomes" id="UP000192491"/>
    </source>
</evidence>
<gene>
    <name evidence="2" type="ORF">BWK73_39050</name>
</gene>
<comment type="caution">
    <text evidence="2">The sequence shown here is derived from an EMBL/GenBank/DDBJ whole genome shotgun (WGS) entry which is preliminary data.</text>
</comment>
<feature type="transmembrane region" description="Helical" evidence="1">
    <location>
        <begin position="162"/>
        <end position="183"/>
    </location>
</feature>
<dbReference type="Proteomes" id="UP000192491">
    <property type="component" value="Unassembled WGS sequence"/>
</dbReference>
<feature type="transmembrane region" description="Helical" evidence="1">
    <location>
        <begin position="122"/>
        <end position="142"/>
    </location>
</feature>
<keyword evidence="1" id="KW-0812">Transmembrane</keyword>
<feature type="transmembrane region" description="Helical" evidence="1">
    <location>
        <begin position="42"/>
        <end position="59"/>
    </location>
</feature>
<reference evidence="2 3" key="1">
    <citation type="submission" date="2017-01" db="EMBL/GenBank/DDBJ databases">
        <title>Novel large sulfur bacteria in the metagenomes of groundwater-fed chemosynthetic microbial mats in the Lake Huron basin.</title>
        <authorList>
            <person name="Sharrar A.M."/>
            <person name="Flood B.E."/>
            <person name="Bailey J.V."/>
            <person name="Jones D.S."/>
            <person name="Biddanda B."/>
            <person name="Ruberg S.A."/>
            <person name="Marcus D.N."/>
            <person name="Dick G.J."/>
        </authorList>
    </citation>
    <scope>NUCLEOTIDE SEQUENCE [LARGE SCALE GENOMIC DNA]</scope>
    <source>
        <strain evidence="2">A8</strain>
    </source>
</reference>
<evidence type="ECO:0000256" key="1">
    <source>
        <dbReference type="SAM" id="Phobius"/>
    </source>
</evidence>
<accession>A0A1Y1QEI9</accession>
<organism evidence="2 3">
    <name type="scientific">Thiothrix lacustris</name>
    <dbReference type="NCBI Taxonomy" id="525917"/>
    <lineage>
        <taxon>Bacteria</taxon>
        <taxon>Pseudomonadati</taxon>
        <taxon>Pseudomonadota</taxon>
        <taxon>Gammaproteobacteria</taxon>
        <taxon>Thiotrichales</taxon>
        <taxon>Thiotrichaceae</taxon>
        <taxon>Thiothrix</taxon>
    </lineage>
</organism>
<proteinExistence type="predicted"/>
<keyword evidence="1" id="KW-1133">Transmembrane helix</keyword>